<feature type="domain" description="EamA" evidence="8">
    <location>
        <begin position="306"/>
        <end position="417"/>
    </location>
</feature>
<dbReference type="Pfam" id="PF00892">
    <property type="entry name" value="EamA"/>
    <property type="match status" value="2"/>
</dbReference>
<keyword evidence="3 6" id="KW-0812">Transmembrane</keyword>
<keyword evidence="10" id="KW-1185">Reference proteome</keyword>
<evidence type="ECO:0000256" key="5">
    <source>
        <dbReference type="ARBA" id="ARBA00023136"/>
    </source>
</evidence>
<dbReference type="InterPro" id="IPR000620">
    <property type="entry name" value="EamA_dom"/>
</dbReference>
<dbReference type="SUPFAM" id="SSF103481">
    <property type="entry name" value="Multidrug resistance efflux transporter EmrE"/>
    <property type="match status" value="2"/>
</dbReference>
<comment type="subcellular location">
    <subcellularLocation>
        <location evidence="1">Membrane</location>
        <topology evidence="1">Multi-pass membrane protein</topology>
    </subcellularLocation>
</comment>
<evidence type="ECO:0000256" key="7">
    <source>
        <dbReference type="SAM" id="SignalP"/>
    </source>
</evidence>
<feature type="domain" description="EamA" evidence="8">
    <location>
        <begin position="3"/>
        <end position="105"/>
    </location>
</feature>
<comment type="caution">
    <text evidence="9">The sequence shown here is derived from an EMBL/GenBank/DDBJ whole genome shotgun (WGS) entry which is preliminary data.</text>
</comment>
<reference evidence="9 10" key="1">
    <citation type="journal article" date="2018" name="Plant J.">
        <title>Genome sequences of Chlorella sorokiniana UTEX 1602 and Micractinium conductrix SAG 241.80: implications to maltose excretion by a green alga.</title>
        <authorList>
            <person name="Arriola M.B."/>
            <person name="Velmurugan N."/>
            <person name="Zhang Y."/>
            <person name="Plunkett M.H."/>
            <person name="Hondzo H."/>
            <person name="Barney B.M."/>
        </authorList>
    </citation>
    <scope>NUCLEOTIDE SEQUENCE [LARGE SCALE GENOMIC DNA]</scope>
    <source>
        <strain evidence="9 10">SAG 241.80</strain>
    </source>
</reference>
<protein>
    <submittedName>
        <fullName evidence="9">Solute carrier family 35 member G1 isoform B</fullName>
    </submittedName>
</protein>
<feature type="transmembrane region" description="Helical" evidence="6">
    <location>
        <begin position="465"/>
        <end position="486"/>
    </location>
</feature>
<feature type="transmembrane region" description="Helical" evidence="6">
    <location>
        <begin position="250"/>
        <end position="268"/>
    </location>
</feature>
<name>A0A2P6VIL5_9CHLO</name>
<dbReference type="AlphaFoldDB" id="A0A2P6VIL5"/>
<feature type="transmembrane region" description="Helical" evidence="6">
    <location>
        <begin position="36"/>
        <end position="59"/>
    </location>
</feature>
<dbReference type="PANTHER" id="PTHR22911:SF6">
    <property type="entry name" value="SOLUTE CARRIER FAMILY 35 MEMBER G1"/>
    <property type="match status" value="1"/>
</dbReference>
<evidence type="ECO:0000256" key="6">
    <source>
        <dbReference type="SAM" id="Phobius"/>
    </source>
</evidence>
<gene>
    <name evidence="9" type="ORF">C2E20_2946</name>
</gene>
<feature type="transmembrane region" description="Helical" evidence="6">
    <location>
        <begin position="492"/>
        <end position="513"/>
    </location>
</feature>
<keyword evidence="5 6" id="KW-0472">Membrane</keyword>
<evidence type="ECO:0000256" key="1">
    <source>
        <dbReference type="ARBA" id="ARBA00004141"/>
    </source>
</evidence>
<comment type="similarity">
    <text evidence="2">Belongs to the drug/metabolite transporter (DMT) superfamily. Plant drug/metabolite exporter (P-DME) (TC 2.A.7.4) family.</text>
</comment>
<feature type="chain" id="PRO_5015192460" evidence="7">
    <location>
        <begin position="21"/>
        <end position="530"/>
    </location>
</feature>
<feature type="signal peptide" evidence="7">
    <location>
        <begin position="1"/>
        <end position="20"/>
    </location>
</feature>
<evidence type="ECO:0000259" key="8">
    <source>
        <dbReference type="Pfam" id="PF00892"/>
    </source>
</evidence>
<evidence type="ECO:0000313" key="9">
    <source>
        <dbReference type="EMBL" id="PSC73934.1"/>
    </source>
</evidence>
<feature type="transmembrane region" description="Helical" evidence="6">
    <location>
        <begin position="153"/>
        <end position="173"/>
    </location>
</feature>
<dbReference type="EMBL" id="LHPF02000006">
    <property type="protein sequence ID" value="PSC73934.1"/>
    <property type="molecule type" value="Genomic_DNA"/>
</dbReference>
<evidence type="ECO:0000313" key="10">
    <source>
        <dbReference type="Proteomes" id="UP000239649"/>
    </source>
</evidence>
<feature type="transmembrane region" description="Helical" evidence="6">
    <location>
        <begin position="350"/>
        <end position="368"/>
    </location>
</feature>
<evidence type="ECO:0000256" key="2">
    <source>
        <dbReference type="ARBA" id="ARBA00007635"/>
    </source>
</evidence>
<feature type="transmembrane region" description="Helical" evidence="6">
    <location>
        <begin position="374"/>
        <end position="395"/>
    </location>
</feature>
<accession>A0A2P6VIL5</accession>
<feature type="transmembrane region" description="Helical" evidence="6">
    <location>
        <begin position="90"/>
        <end position="112"/>
    </location>
</feature>
<dbReference type="InterPro" id="IPR037185">
    <property type="entry name" value="EmrE-like"/>
</dbReference>
<evidence type="ECO:0000256" key="4">
    <source>
        <dbReference type="ARBA" id="ARBA00022989"/>
    </source>
</evidence>
<sequence>MEILLVRSLALLAFSAGLLAHRGRQAAWPWRSERRWVLLLRGFLGTGGIVGLFVAIQLLPLADVSAIGLLIPVFVSVAAPLALGEGAARGSLAALPLCAAGVLLVAQPSFLFGASAEPLPALGLALAVLQAAVVAANKLVVRSLGGTEPVPSIMMSMAGVSVAVSASLCALLPNHWVLPRGADTWALLGGAGLTACGVQLAATTALKLSRAVPVVMVSYLTSGRTSSPYTSVVWGLLADLALFNHAPSPLSMAGAALVCASSFLIVYLEQRSSGRDGGSRGGGGRQAALEAAPLQLKRSDGGEIALEAGIPVLEVVFFRSFFLLVLSAAMLARQGPAAAWPWRSKRRWLLLLRGVLGLASISALYYAVQLLPLADVATIAFLAPVLVAAAAPLALGERTGRGVAAALVLCVIGVALVAQPTFLFGAGTEPLSALGVAVALTQAGFSAATKLCTRALGSTESVASIILAMAAVSTLGSAALCASFRGQWAPHAGAAGVVLLAATGLLGCGVQLLNTLALKLSRAAPTSAMS</sequence>
<evidence type="ECO:0000256" key="3">
    <source>
        <dbReference type="ARBA" id="ARBA00022692"/>
    </source>
</evidence>
<dbReference type="GO" id="GO:0016020">
    <property type="term" value="C:membrane"/>
    <property type="evidence" value="ECO:0007669"/>
    <property type="project" value="UniProtKB-SubCell"/>
</dbReference>
<dbReference type="Proteomes" id="UP000239649">
    <property type="component" value="Unassembled WGS sequence"/>
</dbReference>
<feature type="transmembrane region" description="Helical" evidence="6">
    <location>
        <begin position="185"/>
        <end position="206"/>
    </location>
</feature>
<feature type="transmembrane region" description="Helical" evidence="6">
    <location>
        <begin position="66"/>
        <end position="84"/>
    </location>
</feature>
<dbReference type="PANTHER" id="PTHR22911">
    <property type="entry name" value="ACYL-MALONYL CONDENSING ENZYME-RELATED"/>
    <property type="match status" value="1"/>
</dbReference>
<dbReference type="OrthoDB" id="306876at2759"/>
<keyword evidence="4 6" id="KW-1133">Transmembrane helix</keyword>
<feature type="transmembrane region" description="Helical" evidence="6">
    <location>
        <begin position="402"/>
        <end position="425"/>
    </location>
</feature>
<organism evidence="9 10">
    <name type="scientific">Micractinium conductrix</name>
    <dbReference type="NCBI Taxonomy" id="554055"/>
    <lineage>
        <taxon>Eukaryota</taxon>
        <taxon>Viridiplantae</taxon>
        <taxon>Chlorophyta</taxon>
        <taxon>core chlorophytes</taxon>
        <taxon>Trebouxiophyceae</taxon>
        <taxon>Chlorellales</taxon>
        <taxon>Chlorellaceae</taxon>
        <taxon>Chlorella clade</taxon>
        <taxon>Micractinium</taxon>
    </lineage>
</organism>
<keyword evidence="7" id="KW-0732">Signal</keyword>
<proteinExistence type="inferred from homology"/>